<comment type="subcellular location">
    <subcellularLocation>
        <location evidence="1">Cell membrane</location>
        <topology evidence="1">Multi-pass membrane protein</topology>
    </subcellularLocation>
</comment>
<name>A0ABS7N4J1_9BACT</name>
<gene>
    <name evidence="8" type="ORF">KUV23_09690</name>
</gene>
<keyword evidence="6 7" id="KW-0472">Membrane</keyword>
<evidence type="ECO:0000313" key="9">
    <source>
        <dbReference type="Proteomes" id="UP000766609"/>
    </source>
</evidence>
<feature type="transmembrane region" description="Helical" evidence="7">
    <location>
        <begin position="50"/>
        <end position="68"/>
    </location>
</feature>
<dbReference type="Proteomes" id="UP000766609">
    <property type="component" value="Unassembled WGS sequence"/>
</dbReference>
<feature type="transmembrane region" description="Helical" evidence="7">
    <location>
        <begin position="104"/>
        <end position="126"/>
    </location>
</feature>
<evidence type="ECO:0000256" key="4">
    <source>
        <dbReference type="ARBA" id="ARBA00022692"/>
    </source>
</evidence>
<evidence type="ECO:0000256" key="5">
    <source>
        <dbReference type="ARBA" id="ARBA00022989"/>
    </source>
</evidence>
<keyword evidence="3" id="KW-1003">Cell membrane</keyword>
<comment type="similarity">
    <text evidence="2">Belongs to the DoxX family.</text>
</comment>
<dbReference type="PANTHER" id="PTHR33452:SF1">
    <property type="entry name" value="INNER MEMBRANE PROTEIN YPHA-RELATED"/>
    <property type="match status" value="1"/>
</dbReference>
<evidence type="ECO:0000256" key="1">
    <source>
        <dbReference type="ARBA" id="ARBA00004651"/>
    </source>
</evidence>
<dbReference type="EMBL" id="JAHVHP010000002">
    <property type="protein sequence ID" value="MBY5951244.1"/>
    <property type="molecule type" value="Genomic_DNA"/>
</dbReference>
<dbReference type="RefSeq" id="WP_026947644.1">
    <property type="nucleotide sequence ID" value="NZ_JAHVHP010000002.1"/>
</dbReference>
<dbReference type="PANTHER" id="PTHR33452">
    <property type="entry name" value="OXIDOREDUCTASE CATD-RELATED"/>
    <property type="match status" value="1"/>
</dbReference>
<reference evidence="8 9" key="1">
    <citation type="submission" date="2021-06" db="EMBL/GenBank/DDBJ databases">
        <title>44 bacteria genomes isolated from Dapeng, Shenzhen.</title>
        <authorList>
            <person name="Zheng W."/>
            <person name="Yu S."/>
            <person name="Huang Y."/>
        </authorList>
    </citation>
    <scope>NUCLEOTIDE SEQUENCE [LARGE SCALE GENOMIC DNA]</scope>
    <source>
        <strain evidence="8 9">DP5N14-6</strain>
    </source>
</reference>
<feature type="transmembrane region" description="Helical" evidence="7">
    <location>
        <begin position="75"/>
        <end position="92"/>
    </location>
</feature>
<dbReference type="Pfam" id="PF07681">
    <property type="entry name" value="DoxX"/>
    <property type="match status" value="1"/>
</dbReference>
<protein>
    <submittedName>
        <fullName evidence="8">DoxX family protein</fullName>
    </submittedName>
</protein>
<evidence type="ECO:0000256" key="3">
    <source>
        <dbReference type="ARBA" id="ARBA00022475"/>
    </source>
</evidence>
<keyword evidence="5 7" id="KW-1133">Transmembrane helix</keyword>
<proteinExistence type="inferred from homology"/>
<keyword evidence="4 7" id="KW-0812">Transmembrane</keyword>
<organism evidence="8 9">
    <name type="scientific">Algoriphagus marincola</name>
    <dbReference type="NCBI Taxonomy" id="264027"/>
    <lineage>
        <taxon>Bacteria</taxon>
        <taxon>Pseudomonadati</taxon>
        <taxon>Bacteroidota</taxon>
        <taxon>Cytophagia</taxon>
        <taxon>Cytophagales</taxon>
        <taxon>Cyclobacteriaceae</taxon>
        <taxon>Algoriphagus</taxon>
    </lineage>
</organism>
<keyword evidence="9" id="KW-1185">Reference proteome</keyword>
<evidence type="ECO:0000256" key="6">
    <source>
        <dbReference type="ARBA" id="ARBA00023136"/>
    </source>
</evidence>
<dbReference type="InterPro" id="IPR032808">
    <property type="entry name" value="DoxX"/>
</dbReference>
<sequence length="138" mass="15080">MRETLEKNLALLILRLGAGGLMLTHGIPKINRLMADEVKFADPFGLGPTVSLALATFAEVVCAVLVIIGFKVRLATIPLMITMLTAAFYAHWDDPFGRKELPLLFFICFLSLLIQGGGNFSIDGLFGRKKNIYKGPAL</sequence>
<evidence type="ECO:0000256" key="2">
    <source>
        <dbReference type="ARBA" id="ARBA00006679"/>
    </source>
</evidence>
<dbReference type="InterPro" id="IPR051907">
    <property type="entry name" value="DoxX-like_oxidoreductase"/>
</dbReference>
<evidence type="ECO:0000313" key="8">
    <source>
        <dbReference type="EMBL" id="MBY5951244.1"/>
    </source>
</evidence>
<evidence type="ECO:0000256" key="7">
    <source>
        <dbReference type="SAM" id="Phobius"/>
    </source>
</evidence>
<comment type="caution">
    <text evidence="8">The sequence shown here is derived from an EMBL/GenBank/DDBJ whole genome shotgun (WGS) entry which is preliminary data.</text>
</comment>
<accession>A0ABS7N4J1</accession>